<accession>A0A1B6FLG5</accession>
<organism evidence="2">
    <name type="scientific">Cuerna arida</name>
    <dbReference type="NCBI Taxonomy" id="1464854"/>
    <lineage>
        <taxon>Eukaryota</taxon>
        <taxon>Metazoa</taxon>
        <taxon>Ecdysozoa</taxon>
        <taxon>Arthropoda</taxon>
        <taxon>Hexapoda</taxon>
        <taxon>Insecta</taxon>
        <taxon>Pterygota</taxon>
        <taxon>Neoptera</taxon>
        <taxon>Paraneoptera</taxon>
        <taxon>Hemiptera</taxon>
        <taxon>Auchenorrhyncha</taxon>
        <taxon>Membracoidea</taxon>
        <taxon>Cicadellidae</taxon>
        <taxon>Cicadellinae</taxon>
        <taxon>Proconiini</taxon>
        <taxon>Cuerna</taxon>
    </lineage>
</organism>
<evidence type="ECO:0000313" key="2">
    <source>
        <dbReference type="EMBL" id="JAS51020.1"/>
    </source>
</evidence>
<name>A0A1B6FLG5_9HEMI</name>
<protein>
    <submittedName>
        <fullName evidence="2">Uncharacterized protein</fullName>
    </submittedName>
</protein>
<evidence type="ECO:0000256" key="1">
    <source>
        <dbReference type="SAM" id="MobiDB-lite"/>
    </source>
</evidence>
<dbReference type="EMBL" id="GECZ01018749">
    <property type="protein sequence ID" value="JAS51020.1"/>
    <property type="molecule type" value="Transcribed_RNA"/>
</dbReference>
<sequence length="114" mass="12688">KILREHSDSPNDDNDDDYSRSRGHGRRSAEGDRAEAAYGPAEAAQGSGRSNQREACVRPRPRVPARRRSEARVAEIHLASPHTLTTTHCLYGLVSNKLSRDLPHKVSLAYFLKV</sequence>
<feature type="region of interest" description="Disordered" evidence="1">
    <location>
        <begin position="1"/>
        <end position="69"/>
    </location>
</feature>
<feature type="non-terminal residue" evidence="2">
    <location>
        <position position="1"/>
    </location>
</feature>
<dbReference type="AlphaFoldDB" id="A0A1B6FLG5"/>
<reference evidence="2" key="1">
    <citation type="submission" date="2015-11" db="EMBL/GenBank/DDBJ databases">
        <title>De novo transcriptome assembly of four potential Pierce s Disease insect vectors from Arizona vineyards.</title>
        <authorList>
            <person name="Tassone E.E."/>
        </authorList>
    </citation>
    <scope>NUCLEOTIDE SEQUENCE</scope>
</reference>
<gene>
    <name evidence="2" type="ORF">g.5043</name>
</gene>
<proteinExistence type="predicted"/>